<name>A0A811V963_CERCA</name>
<keyword evidence="2" id="KW-1185">Reference proteome</keyword>
<dbReference type="AlphaFoldDB" id="A0A811V963"/>
<comment type="caution">
    <text evidence="1">The sequence shown here is derived from an EMBL/GenBank/DDBJ whole genome shotgun (WGS) entry which is preliminary data.</text>
</comment>
<evidence type="ECO:0000313" key="2">
    <source>
        <dbReference type="Proteomes" id="UP000606786"/>
    </source>
</evidence>
<protein>
    <submittedName>
        <fullName evidence="1">(Mediterranean fruit fly) hypothetical protein</fullName>
    </submittedName>
</protein>
<evidence type="ECO:0000313" key="1">
    <source>
        <dbReference type="EMBL" id="CAD7012748.1"/>
    </source>
</evidence>
<proteinExistence type="predicted"/>
<dbReference type="Proteomes" id="UP000606786">
    <property type="component" value="Unassembled WGS sequence"/>
</dbReference>
<dbReference type="EMBL" id="CAJHJT010000056">
    <property type="protein sequence ID" value="CAD7012748.1"/>
    <property type="molecule type" value="Genomic_DNA"/>
</dbReference>
<sequence>MRISSMTCQRAISLYAVVSQARDTLCCNLCTCCMTKQHCIVSFALGEKPAKYKETAQNLREFVCCFFLRTIGFATIVETIQCNKEKAALRMKTKKIINATNDREKGMKEKEN</sequence>
<organism evidence="1 2">
    <name type="scientific">Ceratitis capitata</name>
    <name type="common">Mediterranean fruit fly</name>
    <name type="synonym">Tephritis capitata</name>
    <dbReference type="NCBI Taxonomy" id="7213"/>
    <lineage>
        <taxon>Eukaryota</taxon>
        <taxon>Metazoa</taxon>
        <taxon>Ecdysozoa</taxon>
        <taxon>Arthropoda</taxon>
        <taxon>Hexapoda</taxon>
        <taxon>Insecta</taxon>
        <taxon>Pterygota</taxon>
        <taxon>Neoptera</taxon>
        <taxon>Endopterygota</taxon>
        <taxon>Diptera</taxon>
        <taxon>Brachycera</taxon>
        <taxon>Muscomorpha</taxon>
        <taxon>Tephritoidea</taxon>
        <taxon>Tephritidae</taxon>
        <taxon>Ceratitis</taxon>
        <taxon>Ceratitis</taxon>
    </lineage>
</organism>
<reference evidence="1" key="1">
    <citation type="submission" date="2020-11" db="EMBL/GenBank/DDBJ databases">
        <authorList>
            <person name="Whitehead M."/>
        </authorList>
    </citation>
    <scope>NUCLEOTIDE SEQUENCE</scope>
    <source>
        <strain evidence="1">EGII</strain>
    </source>
</reference>
<accession>A0A811V963</accession>
<gene>
    <name evidence="1" type="ORF">CCAP1982_LOCUS20852</name>
</gene>